<proteinExistence type="predicted"/>
<feature type="region of interest" description="Disordered" evidence="1">
    <location>
        <begin position="86"/>
        <end position="109"/>
    </location>
</feature>
<keyword evidence="4" id="KW-1185">Reference proteome</keyword>
<dbReference type="Gene3D" id="1.10.287.110">
    <property type="entry name" value="DnaJ domain"/>
    <property type="match status" value="1"/>
</dbReference>
<sequence length="280" mass="32585">MPENTMDHYRRLGISYYASLSEIGSAYRSAALRYHPDKQATEREKKEHTPIFLSIKEAYDTLSDPVARVNYEREFLPELHRLKSQAESKRKLAPKHEKKPEPPVPTISTHPLVSTQRAGMVEPALINIWDVWGDFSSYLFQTRYCFRNITDLWEKHRDLLTGLVIYESVRLDVLEACDEIKLYLDDFQKHVTELDQLSGEFNKAIIRDIDRSEHGRRPEHQRMVDEIQASRDSIESWKPWLGVWNKTLTEIVQENSMCLSVSLADLLSRGRLGWGQNGGR</sequence>
<dbReference type="PANTHER" id="PTHR45090:SF4">
    <property type="entry name" value="J DOMAIN-CONTAINING PROTEIN"/>
    <property type="match status" value="1"/>
</dbReference>
<feature type="compositionally biased region" description="Basic and acidic residues" evidence="1">
    <location>
        <begin position="86"/>
        <end position="101"/>
    </location>
</feature>
<reference evidence="3 4" key="1">
    <citation type="submission" date="2019-07" db="EMBL/GenBank/DDBJ databases">
        <title>Finished genome of Venturia effusa.</title>
        <authorList>
            <person name="Young C.A."/>
            <person name="Cox M.P."/>
            <person name="Ganley A.R.D."/>
            <person name="David W.J."/>
        </authorList>
    </citation>
    <scope>NUCLEOTIDE SEQUENCE [LARGE SCALE GENOMIC DNA]</scope>
    <source>
        <strain evidence="4">albino</strain>
    </source>
</reference>
<accession>A0A517LLE7</accession>
<dbReference type="InterPro" id="IPR036869">
    <property type="entry name" value="J_dom_sf"/>
</dbReference>
<feature type="domain" description="J" evidence="2">
    <location>
        <begin position="7"/>
        <end position="75"/>
    </location>
</feature>
<evidence type="ECO:0000313" key="3">
    <source>
        <dbReference type="EMBL" id="QDS76451.1"/>
    </source>
</evidence>
<dbReference type="PANTHER" id="PTHR45090">
    <property type="entry name" value="CHAPERONE PROTEIN DNAJ 20 CHLOROPLASTIC"/>
    <property type="match status" value="1"/>
</dbReference>
<gene>
    <name evidence="3" type="ORF">FKW77_004592</name>
</gene>
<evidence type="ECO:0000259" key="2">
    <source>
        <dbReference type="PROSITE" id="PS50076"/>
    </source>
</evidence>
<evidence type="ECO:0000313" key="4">
    <source>
        <dbReference type="Proteomes" id="UP000316270"/>
    </source>
</evidence>
<dbReference type="OrthoDB" id="10250354at2759"/>
<dbReference type="InterPro" id="IPR001623">
    <property type="entry name" value="DnaJ_domain"/>
</dbReference>
<evidence type="ECO:0000256" key="1">
    <source>
        <dbReference type="SAM" id="MobiDB-lite"/>
    </source>
</evidence>
<dbReference type="Pfam" id="PF00226">
    <property type="entry name" value="DnaJ"/>
    <property type="match status" value="1"/>
</dbReference>
<dbReference type="EMBL" id="CP042199">
    <property type="protein sequence ID" value="QDS76451.1"/>
    <property type="molecule type" value="Genomic_DNA"/>
</dbReference>
<dbReference type="Proteomes" id="UP000316270">
    <property type="component" value="Chromosome 15"/>
</dbReference>
<dbReference type="SMART" id="SM00271">
    <property type="entry name" value="DnaJ"/>
    <property type="match status" value="1"/>
</dbReference>
<dbReference type="InterPro" id="IPR053232">
    <property type="entry name" value="DnaJ_C/III_chloroplastic"/>
</dbReference>
<name>A0A517LLE7_9PEZI</name>
<dbReference type="PRINTS" id="PR00625">
    <property type="entry name" value="JDOMAIN"/>
</dbReference>
<dbReference type="SUPFAM" id="SSF46565">
    <property type="entry name" value="Chaperone J-domain"/>
    <property type="match status" value="1"/>
</dbReference>
<protein>
    <recommendedName>
        <fullName evidence="2">J domain-containing protein</fullName>
    </recommendedName>
</protein>
<organism evidence="3 4">
    <name type="scientific">Venturia effusa</name>
    <dbReference type="NCBI Taxonomy" id="50376"/>
    <lineage>
        <taxon>Eukaryota</taxon>
        <taxon>Fungi</taxon>
        <taxon>Dikarya</taxon>
        <taxon>Ascomycota</taxon>
        <taxon>Pezizomycotina</taxon>
        <taxon>Dothideomycetes</taxon>
        <taxon>Pleosporomycetidae</taxon>
        <taxon>Venturiales</taxon>
        <taxon>Venturiaceae</taxon>
        <taxon>Venturia</taxon>
    </lineage>
</organism>
<dbReference type="CDD" id="cd06257">
    <property type="entry name" value="DnaJ"/>
    <property type="match status" value="1"/>
</dbReference>
<dbReference type="PROSITE" id="PS50076">
    <property type="entry name" value="DNAJ_2"/>
    <property type="match status" value="1"/>
</dbReference>
<dbReference type="AlphaFoldDB" id="A0A517LLE7"/>
<dbReference type="STRING" id="50376.A0A517LLE7"/>